<evidence type="ECO:0000313" key="2">
    <source>
        <dbReference type="EMBL" id="KAA0068012.1"/>
    </source>
</evidence>
<dbReference type="Pfam" id="PF13668">
    <property type="entry name" value="Ferritin_2"/>
    <property type="match status" value="1"/>
</dbReference>
<keyword evidence="1" id="KW-0732">Signal</keyword>
<dbReference type="EMBL" id="SSTE01000165">
    <property type="protein sequence ID" value="KAA0068012.1"/>
    <property type="molecule type" value="Genomic_DNA"/>
</dbReference>
<comment type="caution">
    <text evidence="3">The sequence shown here is derived from an EMBL/GenBank/DDBJ whole genome shotgun (WGS) entry which is preliminary data.</text>
</comment>
<evidence type="ECO:0000313" key="4">
    <source>
        <dbReference type="Proteomes" id="UP000321393"/>
    </source>
</evidence>
<dbReference type="InterPro" id="IPR052965">
    <property type="entry name" value="Pigment-catalase-like"/>
</dbReference>
<evidence type="ECO:0000313" key="5">
    <source>
        <dbReference type="Proteomes" id="UP000321947"/>
    </source>
</evidence>
<evidence type="ECO:0000313" key="3">
    <source>
        <dbReference type="EMBL" id="TYK18115.1"/>
    </source>
</evidence>
<organism evidence="3 5">
    <name type="scientific">Cucumis melo var. makuwa</name>
    <name type="common">Oriental melon</name>
    <dbReference type="NCBI Taxonomy" id="1194695"/>
    <lineage>
        <taxon>Eukaryota</taxon>
        <taxon>Viridiplantae</taxon>
        <taxon>Streptophyta</taxon>
        <taxon>Embryophyta</taxon>
        <taxon>Tracheophyta</taxon>
        <taxon>Spermatophyta</taxon>
        <taxon>Magnoliopsida</taxon>
        <taxon>eudicotyledons</taxon>
        <taxon>Gunneridae</taxon>
        <taxon>Pentapetalae</taxon>
        <taxon>rosids</taxon>
        <taxon>fabids</taxon>
        <taxon>Cucurbitales</taxon>
        <taxon>Cucurbitaceae</taxon>
        <taxon>Benincaseae</taxon>
        <taxon>Cucumis</taxon>
    </lineage>
</organism>
<dbReference type="Proteomes" id="UP000321393">
    <property type="component" value="Unassembled WGS sequence"/>
</dbReference>
<gene>
    <name evidence="3" type="ORF">E5676_scaffold411G00430</name>
    <name evidence="2" type="ORF">E6C27_scaffold138G002030</name>
</gene>
<sequence length="307" mass="33905">MLGLLLLLSVSLSGEVALSNVVHDRCRATIGSENDMLQFHMNIDYLLCEFFMCSATGKSCDQFDPSLAARGPPPFGCRRGNFDPLYRQAIEDFGFIIIGHLRATARALRGRVIPRPLLNISREAIARSFVNGAFRCPLTPPFDPYAAPDQHAIVAQFITYTASLLLNGAIPRIRDRGHLSLVGKLLGMRAGQNAVFRGRLYRRSNATMVPYEITLAEFTKKTAELVNRQAKCGVKDEGVIVPRSLGAENRTESNILAADVNSLMYTRTPQEVLRIVYGSGNESVPGGFFPKGANGRIAERFRRSRND</sequence>
<dbReference type="PANTHER" id="PTHR31694">
    <property type="entry name" value="DESICCATION-LIKE PROTEIN"/>
    <property type="match status" value="1"/>
</dbReference>
<reference evidence="4 5" key="1">
    <citation type="submission" date="2019-08" db="EMBL/GenBank/DDBJ databases">
        <title>Draft genome sequences of two oriental melons (Cucumis melo L. var makuwa).</title>
        <authorList>
            <person name="Kwon S.-Y."/>
        </authorList>
    </citation>
    <scope>NUCLEOTIDE SEQUENCE [LARGE SCALE GENOMIC DNA]</scope>
    <source>
        <strain evidence="5">cv. Chang Bougi</strain>
        <strain evidence="4">cv. SW 3</strain>
        <tissue evidence="3">Leaf</tissue>
    </source>
</reference>
<name>A0A5D3D2V5_CUCMM</name>
<proteinExistence type="predicted"/>
<accession>A0A5D3D2V5</accession>
<dbReference type="PANTHER" id="PTHR31694:SF26">
    <property type="entry name" value="OS05G0151100 PROTEIN"/>
    <property type="match status" value="1"/>
</dbReference>
<dbReference type="Proteomes" id="UP000321947">
    <property type="component" value="Unassembled WGS sequence"/>
</dbReference>
<dbReference type="AlphaFoldDB" id="A0A5D3D2V5"/>
<feature type="chain" id="PRO_5042723199" evidence="1">
    <location>
        <begin position="19"/>
        <end position="307"/>
    </location>
</feature>
<dbReference type="STRING" id="1194695.A0A5D3D2V5"/>
<dbReference type="OrthoDB" id="1001765at2759"/>
<evidence type="ECO:0000256" key="1">
    <source>
        <dbReference type="SAM" id="SignalP"/>
    </source>
</evidence>
<protein>
    <submittedName>
        <fullName evidence="3">Desiccation-related protein PCC13-62-like</fullName>
    </submittedName>
</protein>
<dbReference type="EMBL" id="SSTD01007927">
    <property type="protein sequence ID" value="TYK18115.1"/>
    <property type="molecule type" value="Genomic_DNA"/>
</dbReference>
<feature type="signal peptide" evidence="1">
    <location>
        <begin position="1"/>
        <end position="18"/>
    </location>
</feature>